<proteinExistence type="predicted"/>
<name>A0A8E2EXU5_9PEZI</name>
<organism evidence="1 2">
    <name type="scientific">Glonium stellatum</name>
    <dbReference type="NCBI Taxonomy" id="574774"/>
    <lineage>
        <taxon>Eukaryota</taxon>
        <taxon>Fungi</taxon>
        <taxon>Dikarya</taxon>
        <taxon>Ascomycota</taxon>
        <taxon>Pezizomycotina</taxon>
        <taxon>Dothideomycetes</taxon>
        <taxon>Pleosporomycetidae</taxon>
        <taxon>Gloniales</taxon>
        <taxon>Gloniaceae</taxon>
        <taxon>Glonium</taxon>
    </lineage>
</organism>
<evidence type="ECO:0000313" key="2">
    <source>
        <dbReference type="Proteomes" id="UP000250140"/>
    </source>
</evidence>
<dbReference type="OrthoDB" id="2305901at2759"/>
<evidence type="ECO:0000313" key="1">
    <source>
        <dbReference type="EMBL" id="OCL06864.1"/>
    </source>
</evidence>
<dbReference type="EMBL" id="KV749965">
    <property type="protein sequence ID" value="OCL06864.1"/>
    <property type="molecule type" value="Genomic_DNA"/>
</dbReference>
<dbReference type="AlphaFoldDB" id="A0A8E2EXU5"/>
<keyword evidence="2" id="KW-1185">Reference proteome</keyword>
<dbReference type="Proteomes" id="UP000250140">
    <property type="component" value="Unassembled WGS sequence"/>
</dbReference>
<sequence length="223" mass="24790">MSSCNLSEPSNPGGPTRPLHSLLSVMATQHALSLPEILSIILAYVHVEQSLFNCMLVNSLWAVEAASIQWANQPPLPRLETISPERQQFYASKVRSCSVDIDPTVGSVLSLVKMRNLAFPRLDAVTLVIPSIAQKYILDENMTHPFLSPTLRKLRIPGYMPYHIREKLLLTIAVRKHFHVNLGILFPASPRDIGRDAGAEASIKRPSIISTIQQRGSPRNIEL</sequence>
<protein>
    <submittedName>
        <fullName evidence="1">Uncharacterized protein</fullName>
    </submittedName>
</protein>
<gene>
    <name evidence="1" type="ORF">AOQ84DRAFT_69345</name>
</gene>
<reference evidence="1 2" key="1">
    <citation type="journal article" date="2016" name="Nat. Commun.">
        <title>Ectomycorrhizal ecology is imprinted in the genome of the dominant symbiotic fungus Cenococcum geophilum.</title>
        <authorList>
            <consortium name="DOE Joint Genome Institute"/>
            <person name="Peter M."/>
            <person name="Kohler A."/>
            <person name="Ohm R.A."/>
            <person name="Kuo A."/>
            <person name="Krutzmann J."/>
            <person name="Morin E."/>
            <person name="Arend M."/>
            <person name="Barry K.W."/>
            <person name="Binder M."/>
            <person name="Choi C."/>
            <person name="Clum A."/>
            <person name="Copeland A."/>
            <person name="Grisel N."/>
            <person name="Haridas S."/>
            <person name="Kipfer T."/>
            <person name="LaButti K."/>
            <person name="Lindquist E."/>
            <person name="Lipzen A."/>
            <person name="Maire R."/>
            <person name="Meier B."/>
            <person name="Mihaltcheva S."/>
            <person name="Molinier V."/>
            <person name="Murat C."/>
            <person name="Poggeler S."/>
            <person name="Quandt C.A."/>
            <person name="Sperisen C."/>
            <person name="Tritt A."/>
            <person name="Tisserant E."/>
            <person name="Crous P.W."/>
            <person name="Henrissat B."/>
            <person name="Nehls U."/>
            <person name="Egli S."/>
            <person name="Spatafora J.W."/>
            <person name="Grigoriev I.V."/>
            <person name="Martin F.M."/>
        </authorList>
    </citation>
    <scope>NUCLEOTIDE SEQUENCE [LARGE SCALE GENOMIC DNA]</scope>
    <source>
        <strain evidence="1 2">CBS 207.34</strain>
    </source>
</reference>
<accession>A0A8E2EXU5</accession>